<feature type="chain" id="PRO_5015980870" description="Protein CyaE" evidence="8">
    <location>
        <begin position="22"/>
        <end position="515"/>
    </location>
</feature>
<accession>A0A2X4V1S5</accession>
<evidence type="ECO:0000256" key="3">
    <source>
        <dbReference type="ARBA" id="ARBA00022452"/>
    </source>
</evidence>
<keyword evidence="8" id="KW-0732">Signal</keyword>
<evidence type="ECO:0000313" key="10">
    <source>
        <dbReference type="Proteomes" id="UP000249005"/>
    </source>
</evidence>
<dbReference type="PANTHER" id="PTHR30026:SF20">
    <property type="entry name" value="OUTER MEMBRANE PROTEIN TOLC"/>
    <property type="match status" value="1"/>
</dbReference>
<dbReference type="GO" id="GO:0015288">
    <property type="term" value="F:porin activity"/>
    <property type="evidence" value="ECO:0007669"/>
    <property type="project" value="TreeGrafter"/>
</dbReference>
<keyword evidence="3" id="KW-1134">Transmembrane beta strand</keyword>
<evidence type="ECO:0000313" key="9">
    <source>
        <dbReference type="EMBL" id="SQI40832.1"/>
    </source>
</evidence>
<reference evidence="9 10" key="1">
    <citation type="submission" date="2018-06" db="EMBL/GenBank/DDBJ databases">
        <authorList>
            <consortium name="Pathogen Informatics"/>
            <person name="Doyle S."/>
        </authorList>
    </citation>
    <scope>NUCLEOTIDE SEQUENCE [LARGE SCALE GENOMIC DNA]</scope>
    <source>
        <strain evidence="9 10">NCTC12151</strain>
    </source>
</reference>
<dbReference type="Gene3D" id="1.20.1600.10">
    <property type="entry name" value="Outer membrane efflux proteins (OEP)"/>
    <property type="match status" value="1"/>
</dbReference>
<dbReference type="AlphaFoldDB" id="A0A2X4V1S5"/>
<dbReference type="PIRSF" id="PIRSF001892">
    <property type="entry name" value="CyaE"/>
    <property type="match status" value="1"/>
</dbReference>
<dbReference type="OrthoDB" id="5296315at2"/>
<name>A0A2X4V1S5_9GAMM</name>
<keyword evidence="2 7" id="KW-0813">Transport</keyword>
<dbReference type="InterPro" id="IPR028351">
    <property type="entry name" value="CyaE"/>
</dbReference>
<keyword evidence="6 7" id="KW-0998">Cell outer membrane</keyword>
<keyword evidence="7" id="KW-0204">Cytolysis</keyword>
<keyword evidence="7" id="KW-0354">Hemolysis</keyword>
<comment type="function">
    <text evidence="7">CyaE is necessary for transport of calmodulin-sensitive adenylate cyclase-hemolysin (cyclolysin).</text>
</comment>
<keyword evidence="4" id="KW-0812">Transmembrane</keyword>
<evidence type="ECO:0000256" key="6">
    <source>
        <dbReference type="ARBA" id="ARBA00023237"/>
    </source>
</evidence>
<dbReference type="GO" id="GO:1990281">
    <property type="term" value="C:efflux pump complex"/>
    <property type="evidence" value="ECO:0007669"/>
    <property type="project" value="TreeGrafter"/>
</dbReference>
<evidence type="ECO:0000256" key="4">
    <source>
        <dbReference type="ARBA" id="ARBA00022692"/>
    </source>
</evidence>
<protein>
    <recommendedName>
        <fullName evidence="7">Protein CyaE</fullName>
    </recommendedName>
</protein>
<comment type="subcellular location">
    <subcellularLocation>
        <location evidence="7">Cell outer membrane</location>
        <topology evidence="7">Peripheral membrane protein</topology>
    </subcellularLocation>
</comment>
<evidence type="ECO:0000256" key="7">
    <source>
        <dbReference type="PIRNR" id="PIRNR001892"/>
    </source>
</evidence>
<proteinExistence type="inferred from homology"/>
<dbReference type="Proteomes" id="UP000249005">
    <property type="component" value="Chromosome 1"/>
</dbReference>
<dbReference type="KEGG" id="lri:NCTC12151_01762"/>
<dbReference type="SUPFAM" id="SSF56954">
    <property type="entry name" value="Outer membrane efflux proteins (OEP)"/>
    <property type="match status" value="1"/>
</dbReference>
<dbReference type="GO" id="GO:0031640">
    <property type="term" value="P:killing of cells of another organism"/>
    <property type="evidence" value="ECO:0007669"/>
    <property type="project" value="UniProtKB-KW"/>
</dbReference>
<keyword evidence="10" id="KW-1185">Reference proteome</keyword>
<comment type="similarity">
    <text evidence="1 7">Belongs to the outer membrane factor (OMF) (TC 1.B.17) family.</text>
</comment>
<evidence type="ECO:0000256" key="5">
    <source>
        <dbReference type="ARBA" id="ARBA00023136"/>
    </source>
</evidence>
<dbReference type="RefSeq" id="WP_111740291.1">
    <property type="nucleotide sequence ID" value="NZ_LR698987.1"/>
</dbReference>
<organism evidence="9 10">
    <name type="scientific">Leminorella richardii</name>
    <dbReference type="NCBI Taxonomy" id="158841"/>
    <lineage>
        <taxon>Bacteria</taxon>
        <taxon>Pseudomonadati</taxon>
        <taxon>Pseudomonadota</taxon>
        <taxon>Gammaproteobacteria</taxon>
        <taxon>Enterobacterales</taxon>
        <taxon>Budviciaceae</taxon>
        <taxon>Leminorella</taxon>
    </lineage>
</organism>
<evidence type="ECO:0000256" key="2">
    <source>
        <dbReference type="ARBA" id="ARBA00022448"/>
    </source>
</evidence>
<dbReference type="GO" id="GO:0015562">
    <property type="term" value="F:efflux transmembrane transporter activity"/>
    <property type="evidence" value="ECO:0007669"/>
    <property type="project" value="InterPro"/>
</dbReference>
<dbReference type="InterPro" id="IPR051906">
    <property type="entry name" value="TolC-like"/>
</dbReference>
<dbReference type="Pfam" id="PF02321">
    <property type="entry name" value="OEP"/>
    <property type="match status" value="2"/>
</dbReference>
<evidence type="ECO:0000256" key="8">
    <source>
        <dbReference type="SAM" id="SignalP"/>
    </source>
</evidence>
<keyword evidence="5 7" id="KW-0472">Membrane</keyword>
<dbReference type="GO" id="GO:0009279">
    <property type="term" value="C:cell outer membrane"/>
    <property type="evidence" value="ECO:0007669"/>
    <property type="project" value="UniProtKB-SubCell"/>
</dbReference>
<dbReference type="InterPro" id="IPR003423">
    <property type="entry name" value="OMP_efflux"/>
</dbReference>
<gene>
    <name evidence="9" type="primary">oprM</name>
    <name evidence="9" type="ORF">NCTC12151_01762</name>
</gene>
<feature type="signal peptide" evidence="8">
    <location>
        <begin position="1"/>
        <end position="21"/>
    </location>
</feature>
<dbReference type="PANTHER" id="PTHR30026">
    <property type="entry name" value="OUTER MEMBRANE PROTEIN TOLC"/>
    <property type="match status" value="1"/>
</dbReference>
<sequence>MKNWLLVPLAASFCLPVWLNAAPSQDVRSLIDELSSTKPAAVVSTDSRVSKKGAPLPVITDDMLYRQSVSAEAAADKSPKKGTLSKNAERDVCLEGSNKKSALSFYDVVVLAMCNNPKAKTAWLNLRHYQIEKDKSYAGYMPTVDGLSTFNHQKSKTHYPQTTLDNTTEAWKNTLELSWLLFDFGQREAGIDRANVELNAVEFLTQSELQDVVLDAAQKYFTVIAAQAYLDAARDIELISYKSLQVTQGKREAGVGVLADELQAKNAALSSTNYRIKAEGDVRNAMGALASIMGRDITKNITFQKGLVMPSESALDNVQQLINSALNQHPYLLSVKEQITVSEKELAIAQRGFLPSVYLTSRWGKSEAKYGPTYDGDEFYMGVNVKVPIFSGFSQYNAVKSAQNRLEQSKNQYAQSKQDIALQVWQTYQSLSTTQSNLKNVSDLVASSRRAYEIARGRYQSGVGSILELLNTQNDLSQAQIDNVNSMVEWHLSRLQLAASLGQLNVSTVKNSPLN</sequence>
<dbReference type="EMBL" id="LS483470">
    <property type="protein sequence ID" value="SQI40832.1"/>
    <property type="molecule type" value="Genomic_DNA"/>
</dbReference>
<evidence type="ECO:0000256" key="1">
    <source>
        <dbReference type="ARBA" id="ARBA00007613"/>
    </source>
</evidence>